<accession>A0A3N7HHS7</accession>
<keyword evidence="1" id="KW-1003">Cell membrane</keyword>
<evidence type="ECO:0000313" key="10">
    <source>
        <dbReference type="EMBL" id="RQP21604.1"/>
    </source>
</evidence>
<reference evidence="10 11" key="2">
    <citation type="submission" date="2018-12" db="EMBL/GenBank/DDBJ databases">
        <title>Rhizobacter gummiphilus sp. nov., a rubber-degrading bacterium isolated from the soil of a botanical garden in Japan.</title>
        <authorList>
            <person name="Shunsuke S.S."/>
        </authorList>
    </citation>
    <scope>NUCLEOTIDE SEQUENCE [LARGE SCALE GENOMIC DNA]</scope>
    <source>
        <strain evidence="10 11">S-16</strain>
    </source>
</reference>
<comment type="caution">
    <text evidence="10">The sequence shown here is derived from an EMBL/GenBank/DDBJ whole genome shotgun (WGS) entry which is preliminary data.</text>
</comment>
<dbReference type="EMBL" id="QUSW01000010">
    <property type="protein sequence ID" value="RQP21604.1"/>
    <property type="molecule type" value="Genomic_DNA"/>
</dbReference>
<dbReference type="PANTHER" id="PTHR48090:SF3">
    <property type="entry name" value="UNDECAPRENYL-PHOSPHATE 4-DEOXY-4-FORMAMIDO-L-ARABINOSE TRANSFERASE"/>
    <property type="match status" value="1"/>
</dbReference>
<keyword evidence="11" id="KW-1185">Reference proteome</keyword>
<organism evidence="10 11">
    <name type="scientific">Piscinibacter terrae</name>
    <dbReference type="NCBI Taxonomy" id="2496871"/>
    <lineage>
        <taxon>Bacteria</taxon>
        <taxon>Pseudomonadati</taxon>
        <taxon>Pseudomonadota</taxon>
        <taxon>Betaproteobacteria</taxon>
        <taxon>Burkholderiales</taxon>
        <taxon>Sphaerotilaceae</taxon>
        <taxon>Piscinibacter</taxon>
    </lineage>
</organism>
<feature type="transmembrane region" description="Helical" evidence="8">
    <location>
        <begin position="273"/>
        <end position="293"/>
    </location>
</feature>
<gene>
    <name evidence="10" type="ORF">DZC73_27235</name>
</gene>
<keyword evidence="3 10" id="KW-0808">Transferase</keyword>
<dbReference type="GO" id="GO:0009103">
    <property type="term" value="P:lipopolysaccharide biosynthetic process"/>
    <property type="evidence" value="ECO:0007669"/>
    <property type="project" value="UniProtKB-KW"/>
</dbReference>
<dbReference type="GO" id="GO:0005886">
    <property type="term" value="C:plasma membrane"/>
    <property type="evidence" value="ECO:0007669"/>
    <property type="project" value="TreeGrafter"/>
</dbReference>
<feature type="transmembrane region" description="Helical" evidence="8">
    <location>
        <begin position="248"/>
        <end position="266"/>
    </location>
</feature>
<evidence type="ECO:0000256" key="2">
    <source>
        <dbReference type="ARBA" id="ARBA00022676"/>
    </source>
</evidence>
<keyword evidence="7 8" id="KW-0472">Membrane</keyword>
<dbReference type="CDD" id="cd02525">
    <property type="entry name" value="Succinoglycan_BP_ExoA"/>
    <property type="match status" value="1"/>
</dbReference>
<proteinExistence type="predicted"/>
<keyword evidence="4 8" id="KW-0812">Transmembrane</keyword>
<evidence type="ECO:0000256" key="8">
    <source>
        <dbReference type="SAM" id="Phobius"/>
    </source>
</evidence>
<evidence type="ECO:0000259" key="9">
    <source>
        <dbReference type="Pfam" id="PF00535"/>
    </source>
</evidence>
<name>A0A3N7HHS7_9BURK</name>
<dbReference type="Gene3D" id="3.90.550.10">
    <property type="entry name" value="Spore Coat Polysaccharide Biosynthesis Protein SpsA, Chain A"/>
    <property type="match status" value="1"/>
</dbReference>
<dbReference type="Pfam" id="PF00535">
    <property type="entry name" value="Glycos_transf_2"/>
    <property type="match status" value="1"/>
</dbReference>
<keyword evidence="6 8" id="KW-1133">Transmembrane helix</keyword>
<evidence type="ECO:0000256" key="5">
    <source>
        <dbReference type="ARBA" id="ARBA00022985"/>
    </source>
</evidence>
<keyword evidence="2" id="KW-0328">Glycosyltransferase</keyword>
<dbReference type="GO" id="GO:0016757">
    <property type="term" value="F:glycosyltransferase activity"/>
    <property type="evidence" value="ECO:0007669"/>
    <property type="project" value="UniProtKB-KW"/>
</dbReference>
<keyword evidence="5" id="KW-0448">Lipopolysaccharide biosynthesis</keyword>
<feature type="transmembrane region" description="Helical" evidence="8">
    <location>
        <begin position="305"/>
        <end position="327"/>
    </location>
</feature>
<dbReference type="PANTHER" id="PTHR48090">
    <property type="entry name" value="UNDECAPRENYL-PHOSPHATE 4-DEOXY-4-FORMAMIDO-L-ARABINOSE TRANSFERASE-RELATED"/>
    <property type="match status" value="1"/>
</dbReference>
<feature type="domain" description="Glycosyltransferase 2-like" evidence="9">
    <location>
        <begin position="5"/>
        <end position="134"/>
    </location>
</feature>
<reference evidence="10 11" key="1">
    <citation type="submission" date="2018-08" db="EMBL/GenBank/DDBJ databases">
        <authorList>
            <person name="Khan S.A."/>
            <person name="Jeon C.O."/>
            <person name="Chun B.H."/>
            <person name="Jeong S.E."/>
        </authorList>
    </citation>
    <scope>NUCLEOTIDE SEQUENCE [LARGE SCALE GENOMIC DNA]</scope>
    <source>
        <strain evidence="10 11">S-16</strain>
    </source>
</reference>
<dbReference type="Proteomes" id="UP000267464">
    <property type="component" value="Unassembled WGS sequence"/>
</dbReference>
<dbReference type="SUPFAM" id="SSF53448">
    <property type="entry name" value="Nucleotide-diphospho-sugar transferases"/>
    <property type="match status" value="1"/>
</dbReference>
<evidence type="ECO:0000313" key="11">
    <source>
        <dbReference type="Proteomes" id="UP000267464"/>
    </source>
</evidence>
<protein>
    <submittedName>
        <fullName evidence="10">Glycosyltransferase family 2 protein</fullName>
    </submittedName>
</protein>
<evidence type="ECO:0000256" key="7">
    <source>
        <dbReference type="ARBA" id="ARBA00023136"/>
    </source>
</evidence>
<evidence type="ECO:0000256" key="6">
    <source>
        <dbReference type="ARBA" id="ARBA00022989"/>
    </source>
</evidence>
<evidence type="ECO:0000256" key="4">
    <source>
        <dbReference type="ARBA" id="ARBA00022692"/>
    </source>
</evidence>
<evidence type="ECO:0000256" key="1">
    <source>
        <dbReference type="ARBA" id="ARBA00022475"/>
    </source>
</evidence>
<dbReference type="InterPro" id="IPR001173">
    <property type="entry name" value="Glyco_trans_2-like"/>
</dbReference>
<sequence>MRTVSVIVPCRNERRYIEGFCAGVMRQQVPQGWSLQLVVADGQSDDGTRDLLQDIAMHEPRVQWIDNPGRIVSTGLNAALAVARGEAIVRMDVHTEYADDYVAQCLAVMEETGADNVGGPWRAVPDAQAQPMQHAVAAAFQSRWVAGGALSRQLDYDGFADTVYLGSWPRASFQRFGGFDEQLVRNQDDEHNLRIVKGGGRVWQSSRIRSVYRPRAALSQVFRQYLQYGYWKPFVMKKHGQAASVRHAIPSVFVVMLGLALLAGFLRQGMAPFFVLTGLYAAAVTAMTLMIAREGKHPVDVLLRVPAVIAAYHFGYGIGSIIGWWDVLRHGAGRPRFAKLTR</sequence>
<dbReference type="InterPro" id="IPR050256">
    <property type="entry name" value="Glycosyltransferase_2"/>
</dbReference>
<dbReference type="AlphaFoldDB" id="A0A3N7HHS7"/>
<dbReference type="InterPro" id="IPR029044">
    <property type="entry name" value="Nucleotide-diphossugar_trans"/>
</dbReference>
<evidence type="ECO:0000256" key="3">
    <source>
        <dbReference type="ARBA" id="ARBA00022679"/>
    </source>
</evidence>
<dbReference type="OrthoDB" id="1757142at2"/>